<dbReference type="InterPro" id="IPR011006">
    <property type="entry name" value="CheY-like_superfamily"/>
</dbReference>
<dbReference type="AlphaFoldDB" id="A0A1F5YJ82"/>
<dbReference type="Proteomes" id="UP000177396">
    <property type="component" value="Unassembled WGS sequence"/>
</dbReference>
<dbReference type="GO" id="GO:0000160">
    <property type="term" value="P:phosphorelay signal transduction system"/>
    <property type="evidence" value="ECO:0007669"/>
    <property type="project" value="InterPro"/>
</dbReference>
<reference evidence="4 5" key="1">
    <citation type="journal article" date="2016" name="Nat. Commun.">
        <title>Thousands of microbial genomes shed light on interconnected biogeochemical processes in an aquifer system.</title>
        <authorList>
            <person name="Anantharaman K."/>
            <person name="Brown C.T."/>
            <person name="Hug L.A."/>
            <person name="Sharon I."/>
            <person name="Castelle C.J."/>
            <person name="Probst A.J."/>
            <person name="Thomas B.C."/>
            <person name="Singh A."/>
            <person name="Wilkins M.J."/>
            <person name="Karaoz U."/>
            <person name="Brodie E.L."/>
            <person name="Williams K.H."/>
            <person name="Hubbard S.S."/>
            <person name="Banfield J.F."/>
        </authorList>
    </citation>
    <scope>NUCLEOTIDE SEQUENCE [LARGE SCALE GENOMIC DNA]</scope>
</reference>
<dbReference type="PROSITE" id="PS50110">
    <property type="entry name" value="RESPONSE_REGULATORY"/>
    <property type="match status" value="1"/>
</dbReference>
<evidence type="ECO:0000259" key="3">
    <source>
        <dbReference type="PROSITE" id="PS50110"/>
    </source>
</evidence>
<sequence>MKKLIYIIDDDSAILDIIKIILEGQGFLTTLISDGVEFFKKIKKKKPDLILLDIWLTGIDGIEIAKRLKASKKFARIPIIIISANNKGKQLSASVGADGFLAKPFEIDDLINIINQALSTKSHR</sequence>
<dbReference type="PANTHER" id="PTHR44591">
    <property type="entry name" value="STRESS RESPONSE REGULATOR PROTEIN 1"/>
    <property type="match status" value="1"/>
</dbReference>
<dbReference type="InterPro" id="IPR001789">
    <property type="entry name" value="Sig_transdc_resp-reg_receiver"/>
</dbReference>
<gene>
    <name evidence="4" type="ORF">A2153_04855</name>
</gene>
<feature type="modified residue" description="4-aspartylphosphate" evidence="2">
    <location>
        <position position="53"/>
    </location>
</feature>
<dbReference type="SUPFAM" id="SSF52172">
    <property type="entry name" value="CheY-like"/>
    <property type="match status" value="1"/>
</dbReference>
<proteinExistence type="predicted"/>
<organism evidence="4 5">
    <name type="scientific">Candidatus Gottesmanbacteria bacterium RBG_16_38_7b</name>
    <dbReference type="NCBI Taxonomy" id="1798372"/>
    <lineage>
        <taxon>Bacteria</taxon>
        <taxon>Candidatus Gottesmaniibacteriota</taxon>
    </lineage>
</organism>
<dbReference type="InterPro" id="IPR050595">
    <property type="entry name" value="Bact_response_regulator"/>
</dbReference>
<evidence type="ECO:0000256" key="2">
    <source>
        <dbReference type="PROSITE-ProRule" id="PRU00169"/>
    </source>
</evidence>
<evidence type="ECO:0000256" key="1">
    <source>
        <dbReference type="ARBA" id="ARBA00022553"/>
    </source>
</evidence>
<keyword evidence="1 2" id="KW-0597">Phosphoprotein</keyword>
<dbReference type="PANTHER" id="PTHR44591:SF3">
    <property type="entry name" value="RESPONSE REGULATORY DOMAIN-CONTAINING PROTEIN"/>
    <property type="match status" value="1"/>
</dbReference>
<name>A0A1F5YJ82_9BACT</name>
<dbReference type="Gene3D" id="3.40.50.2300">
    <property type="match status" value="1"/>
</dbReference>
<dbReference type="SMART" id="SM00448">
    <property type="entry name" value="REC"/>
    <property type="match status" value="1"/>
</dbReference>
<dbReference type="EMBL" id="MFJB01000027">
    <property type="protein sequence ID" value="OGG00269.1"/>
    <property type="molecule type" value="Genomic_DNA"/>
</dbReference>
<evidence type="ECO:0000313" key="5">
    <source>
        <dbReference type="Proteomes" id="UP000177396"/>
    </source>
</evidence>
<feature type="domain" description="Response regulatory" evidence="3">
    <location>
        <begin position="4"/>
        <end position="118"/>
    </location>
</feature>
<comment type="caution">
    <text evidence="4">The sequence shown here is derived from an EMBL/GenBank/DDBJ whole genome shotgun (WGS) entry which is preliminary data.</text>
</comment>
<accession>A0A1F5YJ82</accession>
<protein>
    <recommendedName>
        <fullName evidence="3">Response regulatory domain-containing protein</fullName>
    </recommendedName>
</protein>
<evidence type="ECO:0000313" key="4">
    <source>
        <dbReference type="EMBL" id="OGG00269.1"/>
    </source>
</evidence>
<dbReference type="Pfam" id="PF00072">
    <property type="entry name" value="Response_reg"/>
    <property type="match status" value="1"/>
</dbReference>